<dbReference type="EMBL" id="CP001997">
    <property type="protein sequence ID" value="ADE57062.1"/>
    <property type="molecule type" value="Genomic_DNA"/>
</dbReference>
<sequence>MVSGEESDEFERWLDSEYETPANRALEKVVSNQRLTVNDWQVLIKFLAAQDVRTPARLYEHLKRSRESLQEALENTLQVLKEKLECDEKIDGANLKVTNQTASLLPLRVTTESSSGEKEVTIKAETYIGRGTWLFSIRHLLENTFKVLLNHKWTIVKPAKGFKWFTSDNPVVKLNFTNSQNYDLKGGWGNPKGNIFSQSVPNMQCLSR</sequence>
<name>D5EET0_AMICL</name>
<organism evidence="2 3">
    <name type="scientific">Aminobacterium colombiense (strain DSM 12261 / ALA-1)</name>
    <dbReference type="NCBI Taxonomy" id="572547"/>
    <lineage>
        <taxon>Bacteria</taxon>
        <taxon>Thermotogati</taxon>
        <taxon>Synergistota</taxon>
        <taxon>Synergistia</taxon>
        <taxon>Synergistales</taxon>
        <taxon>Aminobacteriaceae</taxon>
        <taxon>Aminobacterium</taxon>
    </lineage>
</organism>
<feature type="coiled-coil region" evidence="1">
    <location>
        <begin position="59"/>
        <end position="90"/>
    </location>
</feature>
<accession>D5EET0</accession>
<dbReference type="STRING" id="572547.Amico_0933"/>
<dbReference type="AlphaFoldDB" id="D5EET0"/>
<protein>
    <submittedName>
        <fullName evidence="2">Uncharacterized protein</fullName>
    </submittedName>
</protein>
<keyword evidence="3" id="KW-1185">Reference proteome</keyword>
<dbReference type="HOGENOM" id="CLU_1318688_0_0_0"/>
<proteinExistence type="predicted"/>
<dbReference type="Pfam" id="PF14022">
    <property type="entry name" value="DUF4238"/>
    <property type="match status" value="1"/>
</dbReference>
<evidence type="ECO:0000256" key="1">
    <source>
        <dbReference type="SAM" id="Coils"/>
    </source>
</evidence>
<dbReference type="InterPro" id="IPR025332">
    <property type="entry name" value="DUF4238"/>
</dbReference>
<evidence type="ECO:0000313" key="3">
    <source>
        <dbReference type="Proteomes" id="UP000002366"/>
    </source>
</evidence>
<dbReference type="eggNOG" id="ENOG503369A">
    <property type="taxonomic scope" value="Bacteria"/>
</dbReference>
<dbReference type="KEGG" id="aco:Amico_0933"/>
<evidence type="ECO:0000313" key="2">
    <source>
        <dbReference type="EMBL" id="ADE57062.1"/>
    </source>
</evidence>
<keyword evidence="1" id="KW-0175">Coiled coil</keyword>
<dbReference type="Proteomes" id="UP000002366">
    <property type="component" value="Chromosome"/>
</dbReference>
<reference evidence="2 3" key="1">
    <citation type="journal article" date="2010" name="Stand. Genomic Sci.">
        <title>Complete genome sequence of Aminobacterium colombiense type strain (ALA-1).</title>
        <authorList>
            <person name="Chertkov O."/>
            <person name="Sikorski J."/>
            <person name="Brambilla E."/>
            <person name="Lapidus A."/>
            <person name="Copeland A."/>
            <person name="Glavina Del Rio T."/>
            <person name="Nolan M."/>
            <person name="Lucas S."/>
            <person name="Tice H."/>
            <person name="Cheng J.F."/>
            <person name="Han C."/>
            <person name="Detter J.C."/>
            <person name="Bruce D."/>
            <person name="Tapia R."/>
            <person name="Goodwin L."/>
            <person name="Pitluck S."/>
            <person name="Liolios K."/>
            <person name="Ivanova N."/>
            <person name="Mavromatis K."/>
            <person name="Ovchinnikova G."/>
            <person name="Pati A."/>
            <person name="Chen A."/>
            <person name="Palaniappan K."/>
            <person name="Land M."/>
            <person name="Hauser L."/>
            <person name="Chang Y.J."/>
            <person name="Jeffries C.D."/>
            <person name="Spring S."/>
            <person name="Rohde M."/>
            <person name="Goker M."/>
            <person name="Bristow J."/>
            <person name="Eisen J.A."/>
            <person name="Markowitz V."/>
            <person name="Hugenholtz P."/>
            <person name="Kyrpides N.C."/>
            <person name="Klenk H.P."/>
        </authorList>
    </citation>
    <scope>NUCLEOTIDE SEQUENCE [LARGE SCALE GENOMIC DNA]</scope>
    <source>
        <strain evidence="3">DSM 12261 / ALA-1</strain>
    </source>
</reference>
<gene>
    <name evidence="2" type="ordered locus">Amico_0933</name>
</gene>